<evidence type="ECO:0000313" key="2">
    <source>
        <dbReference type="EMBL" id="KAK6509505.1"/>
    </source>
</evidence>
<evidence type="ECO:0000313" key="3">
    <source>
        <dbReference type="Proteomes" id="UP001370758"/>
    </source>
</evidence>
<feature type="region of interest" description="Disordered" evidence="1">
    <location>
        <begin position="24"/>
        <end position="66"/>
    </location>
</feature>
<accession>A0AAV9WIY3</accession>
<reference evidence="2 3" key="1">
    <citation type="submission" date="2023-08" db="EMBL/GenBank/DDBJ databases">
        <authorList>
            <person name="Palmer J.M."/>
        </authorList>
    </citation>
    <scope>NUCLEOTIDE SEQUENCE [LARGE SCALE GENOMIC DNA]</scope>
    <source>
        <strain evidence="2 3">TWF481</strain>
    </source>
</reference>
<comment type="caution">
    <text evidence="2">The sequence shown here is derived from an EMBL/GenBank/DDBJ whole genome shotgun (WGS) entry which is preliminary data.</text>
</comment>
<organism evidence="2 3">
    <name type="scientific">Arthrobotrys musiformis</name>
    <dbReference type="NCBI Taxonomy" id="47236"/>
    <lineage>
        <taxon>Eukaryota</taxon>
        <taxon>Fungi</taxon>
        <taxon>Dikarya</taxon>
        <taxon>Ascomycota</taxon>
        <taxon>Pezizomycotina</taxon>
        <taxon>Orbiliomycetes</taxon>
        <taxon>Orbiliales</taxon>
        <taxon>Orbiliaceae</taxon>
        <taxon>Arthrobotrys</taxon>
    </lineage>
</organism>
<feature type="compositionally biased region" description="Low complexity" evidence="1">
    <location>
        <begin position="43"/>
        <end position="58"/>
    </location>
</feature>
<protein>
    <submittedName>
        <fullName evidence="2">Uncharacterized protein</fullName>
    </submittedName>
</protein>
<evidence type="ECO:0000256" key="1">
    <source>
        <dbReference type="SAM" id="MobiDB-lite"/>
    </source>
</evidence>
<dbReference type="EMBL" id="JAVHJL010000002">
    <property type="protein sequence ID" value="KAK6509505.1"/>
    <property type="molecule type" value="Genomic_DNA"/>
</dbReference>
<proteinExistence type="predicted"/>
<name>A0AAV9WIY3_9PEZI</name>
<keyword evidence="3" id="KW-1185">Reference proteome</keyword>
<dbReference type="AlphaFoldDB" id="A0AAV9WIY3"/>
<sequence>MPSLSQGDPGAMLVNETYFFSGLVSPADTHNRSQDTSVPVTASIQPDSQEQDQSQQNDRAAAGATTGQVVQSVELALYLVSGLEHYDPIQQWLSQGVEETPWTPLRPSKKQTQIG</sequence>
<dbReference type="Proteomes" id="UP001370758">
    <property type="component" value="Unassembled WGS sequence"/>
</dbReference>
<gene>
    <name evidence="2" type="ORF">TWF481_004246</name>
</gene>